<evidence type="ECO:0000313" key="3">
    <source>
        <dbReference type="Proteomes" id="UP001189429"/>
    </source>
</evidence>
<comment type="caution">
    <text evidence="2">The sequence shown here is derived from an EMBL/GenBank/DDBJ whole genome shotgun (WGS) entry which is preliminary data.</text>
</comment>
<proteinExistence type="predicted"/>
<name>A0ABN9X724_9DINO</name>
<accession>A0ABN9X724</accession>
<keyword evidence="3" id="KW-1185">Reference proteome</keyword>
<sequence length="331" mass="38802">QIWLKPARPSPRPQQRRAMTSLRPQSRVLRSQALAASALLAAVATVLLGWGPAGAAFAEPRGVSARPAAQPRARVKMHGAYNRFTKRNTFGDGQYITNKRLAMEDQDLQGYVMFEEMEKSMFDGNQEKKTIIERYWGKKFVVRTDTWEYELYKDDWEIGWPKTGIWSKDFRMPINGRYGFIKRERELRGEYAGMVKKLFKRHSHGWKYPNGKAVHLTKLQHIPFTREIYGEKYAGKAPWLLDPREVPLRKRQLEANRLKRRLEQEAELLRVKRLRELGIYAGEQEWRRPWQPQVDLLTGELLEELQDVSLPDLDEDEVEDESEDESEDEDE</sequence>
<dbReference type="Proteomes" id="UP001189429">
    <property type="component" value="Unassembled WGS sequence"/>
</dbReference>
<evidence type="ECO:0000313" key="2">
    <source>
        <dbReference type="EMBL" id="CAK0895230.1"/>
    </source>
</evidence>
<dbReference type="EMBL" id="CAUYUJ010020009">
    <property type="protein sequence ID" value="CAK0895230.1"/>
    <property type="molecule type" value="Genomic_DNA"/>
</dbReference>
<feature type="region of interest" description="Disordered" evidence="1">
    <location>
        <begin position="306"/>
        <end position="331"/>
    </location>
</feature>
<protein>
    <submittedName>
        <fullName evidence="2">Uncharacterized protein</fullName>
    </submittedName>
</protein>
<gene>
    <name evidence="2" type="ORF">PCOR1329_LOCUS74039</name>
</gene>
<reference evidence="2" key="1">
    <citation type="submission" date="2023-10" db="EMBL/GenBank/DDBJ databases">
        <authorList>
            <person name="Chen Y."/>
            <person name="Shah S."/>
            <person name="Dougan E. K."/>
            <person name="Thang M."/>
            <person name="Chan C."/>
        </authorList>
    </citation>
    <scope>NUCLEOTIDE SEQUENCE [LARGE SCALE GENOMIC DNA]</scope>
</reference>
<feature type="non-terminal residue" evidence="2">
    <location>
        <position position="1"/>
    </location>
</feature>
<evidence type="ECO:0000256" key="1">
    <source>
        <dbReference type="SAM" id="MobiDB-lite"/>
    </source>
</evidence>
<organism evidence="2 3">
    <name type="scientific">Prorocentrum cordatum</name>
    <dbReference type="NCBI Taxonomy" id="2364126"/>
    <lineage>
        <taxon>Eukaryota</taxon>
        <taxon>Sar</taxon>
        <taxon>Alveolata</taxon>
        <taxon>Dinophyceae</taxon>
        <taxon>Prorocentrales</taxon>
        <taxon>Prorocentraceae</taxon>
        <taxon>Prorocentrum</taxon>
    </lineage>
</organism>
<feature type="region of interest" description="Disordered" evidence="1">
    <location>
        <begin position="1"/>
        <end position="24"/>
    </location>
</feature>